<dbReference type="GO" id="GO:0003676">
    <property type="term" value="F:nucleic acid binding"/>
    <property type="evidence" value="ECO:0007669"/>
    <property type="project" value="InterPro"/>
</dbReference>
<comment type="caution">
    <text evidence="8">The sequence shown here is derived from an EMBL/GenBank/DDBJ whole genome shotgun (WGS) entry which is preliminary data.</text>
</comment>
<dbReference type="Pfam" id="PF25004">
    <property type="entry name" value="DUF7782"/>
    <property type="match status" value="1"/>
</dbReference>
<dbReference type="InterPro" id="IPR029063">
    <property type="entry name" value="SAM-dependent_MTases_sf"/>
</dbReference>
<dbReference type="RefSeq" id="WP_179529678.1">
    <property type="nucleotide sequence ID" value="NZ_BAAAPP010000002.1"/>
</dbReference>
<comment type="similarity">
    <text evidence="1">Belongs to the eukaryotic/archaeal PrmC-related family.</text>
</comment>
<protein>
    <recommendedName>
        <fullName evidence="10">Methyltransferase small domain-containing protein</fullName>
    </recommendedName>
</protein>
<dbReference type="Pfam" id="PF05175">
    <property type="entry name" value="MTS"/>
    <property type="match status" value="1"/>
</dbReference>
<keyword evidence="2" id="KW-0489">Methyltransferase</keyword>
<evidence type="ECO:0000259" key="7">
    <source>
        <dbReference type="Pfam" id="PF25004"/>
    </source>
</evidence>
<dbReference type="InterPro" id="IPR055487">
    <property type="entry name" value="DUF7059"/>
</dbReference>
<reference evidence="8 9" key="1">
    <citation type="submission" date="2020-07" db="EMBL/GenBank/DDBJ databases">
        <title>Sequencing the genomes of 1000 actinobacteria strains.</title>
        <authorList>
            <person name="Klenk H.-P."/>
        </authorList>
    </citation>
    <scope>NUCLEOTIDE SEQUENCE [LARGE SCALE GENOMIC DNA]</scope>
    <source>
        <strain evidence="8 9">DSM 18248</strain>
    </source>
</reference>
<dbReference type="GO" id="GO:0035657">
    <property type="term" value="C:eRF1 methyltransferase complex"/>
    <property type="evidence" value="ECO:0007669"/>
    <property type="project" value="TreeGrafter"/>
</dbReference>
<keyword evidence="9" id="KW-1185">Reference proteome</keyword>
<evidence type="ECO:0000259" key="6">
    <source>
        <dbReference type="Pfam" id="PF23186"/>
    </source>
</evidence>
<evidence type="ECO:0000256" key="4">
    <source>
        <dbReference type="ARBA" id="ARBA00022691"/>
    </source>
</evidence>
<keyword evidence="4" id="KW-0949">S-adenosyl-L-methionine</keyword>
<accession>A0A7Y9YCT1</accession>
<evidence type="ECO:0000313" key="9">
    <source>
        <dbReference type="Proteomes" id="UP000537326"/>
    </source>
</evidence>
<evidence type="ECO:0000259" key="5">
    <source>
        <dbReference type="Pfam" id="PF05175"/>
    </source>
</evidence>
<dbReference type="SUPFAM" id="SSF53335">
    <property type="entry name" value="S-adenosyl-L-methionine-dependent methyltransferases"/>
    <property type="match status" value="1"/>
</dbReference>
<sequence length="500" mass="54094">MSSPQDLPHRLRDALVAADFTYDAVADQLGPLGHDALARNETVPGLRRTRDGSALSTLVRLFLLQVPVGLSAAESALPGLVDDLCAEGLLEQSVGEVAARLDVRPYATDDQHLWVVSDLTPGLDGTPQRVGPDHVLGISPASTSLAQLTLREPVGRALDLGTGCGVQALHLARHAEAVVATDVNARALRLTRFNAALNDVEERVEVRDGSFFEPVHGERFDLIATNPPFVISPATGERLVYRDSGLPGDRVVEDIVRAAPDHLTPGGWCQVLGNWVISRDQPWDERLAPWLSEDVDALVVQREVLDPAAYVELWLKDAGHHPSTGAVRLEDYHQRYDTWLSWFDEQAIEAVGFGWIHLHRRTGSEAGGPARELLSWPYDVEQPIAPAVAAWGRAVHAEAGPGARLTLRPDVRQETLGPVGAEDPETIVLRQQTGLRRARTADTVVAGLVGACDGDLEVGQILDALAEILDLDPAATREDYLPVVAELVREGFLVSETVSG</sequence>
<evidence type="ECO:0008006" key="10">
    <source>
        <dbReference type="Google" id="ProtNLM"/>
    </source>
</evidence>
<evidence type="ECO:0000256" key="1">
    <source>
        <dbReference type="ARBA" id="ARBA00006149"/>
    </source>
</evidence>
<dbReference type="GO" id="GO:0008276">
    <property type="term" value="F:protein methyltransferase activity"/>
    <property type="evidence" value="ECO:0007669"/>
    <property type="project" value="TreeGrafter"/>
</dbReference>
<dbReference type="CDD" id="cd02440">
    <property type="entry name" value="AdoMet_MTases"/>
    <property type="match status" value="1"/>
</dbReference>
<dbReference type="EMBL" id="JACBZI010000001">
    <property type="protein sequence ID" value="NYI08582.1"/>
    <property type="molecule type" value="Genomic_DNA"/>
</dbReference>
<evidence type="ECO:0000256" key="3">
    <source>
        <dbReference type="ARBA" id="ARBA00022679"/>
    </source>
</evidence>
<dbReference type="InterPro" id="IPR056684">
    <property type="entry name" value="DUF7782"/>
</dbReference>
<feature type="domain" description="DUF7782" evidence="7">
    <location>
        <begin position="389"/>
        <end position="494"/>
    </location>
</feature>
<feature type="domain" description="DUF7059" evidence="6">
    <location>
        <begin position="17"/>
        <end position="99"/>
    </location>
</feature>
<dbReference type="AlphaFoldDB" id="A0A7Y9YCT1"/>
<gene>
    <name evidence="8" type="ORF">BKA05_000097</name>
</gene>
<dbReference type="Proteomes" id="UP000537326">
    <property type="component" value="Unassembled WGS sequence"/>
</dbReference>
<dbReference type="Pfam" id="PF23186">
    <property type="entry name" value="DUF7059"/>
    <property type="match status" value="1"/>
</dbReference>
<dbReference type="InterPro" id="IPR002052">
    <property type="entry name" value="DNA_methylase_N6_adenine_CS"/>
</dbReference>
<dbReference type="PANTHER" id="PTHR45875">
    <property type="entry name" value="METHYLTRANSFERASE N6AMT1"/>
    <property type="match status" value="1"/>
</dbReference>
<dbReference type="PROSITE" id="PS00092">
    <property type="entry name" value="N6_MTASE"/>
    <property type="match status" value="1"/>
</dbReference>
<dbReference type="GO" id="GO:0008757">
    <property type="term" value="F:S-adenosylmethionine-dependent methyltransferase activity"/>
    <property type="evidence" value="ECO:0007669"/>
    <property type="project" value="TreeGrafter"/>
</dbReference>
<evidence type="ECO:0000313" key="8">
    <source>
        <dbReference type="EMBL" id="NYI08582.1"/>
    </source>
</evidence>
<dbReference type="InterPro" id="IPR052190">
    <property type="entry name" value="Euk-Arch_PrmC-MTase"/>
</dbReference>
<name>A0A7Y9YCT1_9ACTN</name>
<proteinExistence type="inferred from homology"/>
<dbReference type="GO" id="GO:0008170">
    <property type="term" value="F:N-methyltransferase activity"/>
    <property type="evidence" value="ECO:0007669"/>
    <property type="project" value="UniProtKB-ARBA"/>
</dbReference>
<dbReference type="Gene3D" id="3.40.50.150">
    <property type="entry name" value="Vaccinia Virus protein VP39"/>
    <property type="match status" value="1"/>
</dbReference>
<evidence type="ECO:0000256" key="2">
    <source>
        <dbReference type="ARBA" id="ARBA00022603"/>
    </source>
</evidence>
<keyword evidence="3" id="KW-0808">Transferase</keyword>
<feature type="domain" description="Methyltransferase small" evidence="5">
    <location>
        <begin position="143"/>
        <end position="274"/>
    </location>
</feature>
<organism evidence="8 9">
    <name type="scientific">Nocardioides marinus</name>
    <dbReference type="NCBI Taxonomy" id="374514"/>
    <lineage>
        <taxon>Bacteria</taxon>
        <taxon>Bacillati</taxon>
        <taxon>Actinomycetota</taxon>
        <taxon>Actinomycetes</taxon>
        <taxon>Propionibacteriales</taxon>
        <taxon>Nocardioidaceae</taxon>
        <taxon>Nocardioides</taxon>
    </lineage>
</organism>
<dbReference type="GO" id="GO:0032259">
    <property type="term" value="P:methylation"/>
    <property type="evidence" value="ECO:0007669"/>
    <property type="project" value="UniProtKB-KW"/>
</dbReference>
<dbReference type="InterPro" id="IPR007848">
    <property type="entry name" value="Small_mtfrase_dom"/>
</dbReference>
<dbReference type="PANTHER" id="PTHR45875:SF1">
    <property type="entry name" value="METHYLTRANSFERASE N6AMT1"/>
    <property type="match status" value="1"/>
</dbReference>